<dbReference type="AlphaFoldDB" id="A0A4U9PPK2"/>
<evidence type="ECO:0000313" key="2">
    <source>
        <dbReference type="Proteomes" id="UP000352698"/>
    </source>
</evidence>
<dbReference type="InterPro" id="IPR018878">
    <property type="entry name" value="ORF6C_dom"/>
</dbReference>
<dbReference type="RefSeq" id="WP_002330647.1">
    <property type="nucleotide sequence ID" value="NZ_CABEEP010000001.1"/>
</dbReference>
<dbReference type="NCBIfam" id="TIGR02681">
    <property type="entry name" value="phage_pRha"/>
    <property type="match status" value="1"/>
</dbReference>
<sequence>MQELVILKNKEAVTTSLQVAESFKKKHKHVLEAIESIKRSVENSANVEDGSNFGQMFVEGNEPDSYGRSRRVYFMNRDGFSLLAMGFTGSKAINFKLKFIEAFNEMEDVIRKNTVPQTIEDMMIYQLEEMKDVKKDVSMLKDTMRISGQQEFEIKQKGNMKVMEVLGGKESRAYEEISKKVFSKFWSEFKRTFSIPRYGELPRKRFDDAVSFIEMWLPETAIRMEIDQLNRQQRLFGDENE</sequence>
<evidence type="ECO:0000313" key="1">
    <source>
        <dbReference type="EMBL" id="VTQ66093.1"/>
    </source>
</evidence>
<gene>
    <name evidence="1" type="ORF">NCTC12204_01843</name>
</gene>
<dbReference type="InterPro" id="IPR014054">
    <property type="entry name" value="Phage_regulatory_Rha"/>
</dbReference>
<proteinExistence type="predicted"/>
<accession>A0A4U9PPK2</accession>
<dbReference type="Proteomes" id="UP000352698">
    <property type="component" value="Unassembled WGS sequence"/>
</dbReference>
<dbReference type="Pfam" id="PF10552">
    <property type="entry name" value="ORF6C"/>
    <property type="match status" value="1"/>
</dbReference>
<reference evidence="1 2" key="1">
    <citation type="submission" date="2019-05" db="EMBL/GenBank/DDBJ databases">
        <authorList>
            <consortium name="Pathogen Informatics"/>
        </authorList>
    </citation>
    <scope>NUCLEOTIDE SEQUENCE [LARGE SCALE GENOMIC DNA]</scope>
    <source>
        <strain evidence="1 2">NCTC12204</strain>
    </source>
</reference>
<dbReference type="EMBL" id="CABEEP010000001">
    <property type="protein sequence ID" value="VTQ66093.1"/>
    <property type="molecule type" value="Genomic_DNA"/>
</dbReference>
<comment type="caution">
    <text evidence="1">The sequence shown here is derived from an EMBL/GenBank/DDBJ whole genome shotgun (WGS) entry which is preliminary data.</text>
</comment>
<dbReference type="Pfam" id="PF09669">
    <property type="entry name" value="Phage_pRha"/>
    <property type="match status" value="1"/>
</dbReference>
<protein>
    <submittedName>
        <fullName evidence="1">Putative phage-encoded protein-like protein</fullName>
    </submittedName>
</protein>
<name>A0A4U9PPK2_ENTHR</name>
<organism evidence="1 2">
    <name type="scientific">Enterococcus hirae</name>
    <dbReference type="NCBI Taxonomy" id="1354"/>
    <lineage>
        <taxon>Bacteria</taxon>
        <taxon>Bacillati</taxon>
        <taxon>Bacillota</taxon>
        <taxon>Bacilli</taxon>
        <taxon>Lactobacillales</taxon>
        <taxon>Enterococcaceae</taxon>
        <taxon>Enterococcus</taxon>
    </lineage>
</organism>